<dbReference type="Pfam" id="PF05699">
    <property type="entry name" value="Dimer_Tnp_hAT"/>
    <property type="match status" value="1"/>
</dbReference>
<protein>
    <recommendedName>
        <fullName evidence="6">HAT C-terminal dimerisation domain-containing protein</fullName>
    </recommendedName>
</protein>
<dbReference type="OrthoDB" id="5833644at2759"/>
<dbReference type="EMBL" id="CAJEWN010001859">
    <property type="protein sequence ID" value="CAD2200490.1"/>
    <property type="molecule type" value="Genomic_DNA"/>
</dbReference>
<name>A0A6V7XMH7_MELEN</name>
<evidence type="ECO:0000256" key="5">
    <source>
        <dbReference type="ARBA" id="ARBA00023242"/>
    </source>
</evidence>
<keyword evidence="5" id="KW-0539">Nucleus</keyword>
<dbReference type="GO" id="GO:0046983">
    <property type="term" value="F:protein dimerization activity"/>
    <property type="evidence" value="ECO:0007669"/>
    <property type="project" value="InterPro"/>
</dbReference>
<dbReference type="Proteomes" id="UP000580250">
    <property type="component" value="Unassembled WGS sequence"/>
</dbReference>
<evidence type="ECO:0000256" key="2">
    <source>
        <dbReference type="ARBA" id="ARBA00022723"/>
    </source>
</evidence>
<feature type="domain" description="HAT C-terminal dimerisation" evidence="6">
    <location>
        <begin position="498"/>
        <end position="563"/>
    </location>
</feature>
<dbReference type="InterPro" id="IPR012337">
    <property type="entry name" value="RNaseH-like_sf"/>
</dbReference>
<dbReference type="InterPro" id="IPR008906">
    <property type="entry name" value="HATC_C_dom"/>
</dbReference>
<evidence type="ECO:0000313" key="8">
    <source>
        <dbReference type="Proteomes" id="UP000580250"/>
    </source>
</evidence>
<evidence type="ECO:0000256" key="1">
    <source>
        <dbReference type="ARBA" id="ARBA00004123"/>
    </source>
</evidence>
<keyword evidence="3" id="KW-0863">Zinc-finger</keyword>
<dbReference type="InterPro" id="IPR052035">
    <property type="entry name" value="ZnF_BED_domain_contain"/>
</dbReference>
<gene>
    <name evidence="7" type="ORF">MENT_LOCUS53963</name>
</gene>
<accession>A0A6V7XMH7</accession>
<proteinExistence type="predicted"/>
<dbReference type="GO" id="GO:0005634">
    <property type="term" value="C:nucleus"/>
    <property type="evidence" value="ECO:0007669"/>
    <property type="project" value="UniProtKB-SubCell"/>
</dbReference>
<dbReference type="PANTHER" id="PTHR46481:SF10">
    <property type="entry name" value="ZINC FINGER BED DOMAIN-CONTAINING PROTEIN 39"/>
    <property type="match status" value="1"/>
</dbReference>
<organism evidence="7 8">
    <name type="scientific">Meloidogyne enterolobii</name>
    <name type="common">Root-knot nematode worm</name>
    <name type="synonym">Meloidogyne mayaguensis</name>
    <dbReference type="NCBI Taxonomy" id="390850"/>
    <lineage>
        <taxon>Eukaryota</taxon>
        <taxon>Metazoa</taxon>
        <taxon>Ecdysozoa</taxon>
        <taxon>Nematoda</taxon>
        <taxon>Chromadorea</taxon>
        <taxon>Rhabditida</taxon>
        <taxon>Tylenchina</taxon>
        <taxon>Tylenchomorpha</taxon>
        <taxon>Tylenchoidea</taxon>
        <taxon>Meloidogynidae</taxon>
        <taxon>Meloidogyninae</taxon>
        <taxon>Meloidogyne</taxon>
    </lineage>
</organism>
<evidence type="ECO:0000256" key="3">
    <source>
        <dbReference type="ARBA" id="ARBA00022771"/>
    </source>
</evidence>
<dbReference type="AlphaFoldDB" id="A0A6V7XMH7"/>
<evidence type="ECO:0000256" key="4">
    <source>
        <dbReference type="ARBA" id="ARBA00022833"/>
    </source>
</evidence>
<dbReference type="PANTHER" id="PTHR46481">
    <property type="entry name" value="ZINC FINGER BED DOMAIN-CONTAINING PROTEIN 4"/>
    <property type="match status" value="1"/>
</dbReference>
<keyword evidence="2" id="KW-0479">Metal-binding</keyword>
<evidence type="ECO:0000313" key="7">
    <source>
        <dbReference type="EMBL" id="CAD2200490.1"/>
    </source>
</evidence>
<dbReference type="SUPFAM" id="SSF53098">
    <property type="entry name" value="Ribonuclease H-like"/>
    <property type="match status" value="1"/>
</dbReference>
<evidence type="ECO:0000259" key="6">
    <source>
        <dbReference type="Pfam" id="PF05699"/>
    </source>
</evidence>
<reference evidence="7 8" key="1">
    <citation type="submission" date="2020-08" db="EMBL/GenBank/DDBJ databases">
        <authorList>
            <person name="Koutsovoulos G."/>
            <person name="Danchin GJ E."/>
        </authorList>
    </citation>
    <scope>NUCLEOTIDE SEQUENCE [LARGE SCALE GENOMIC DNA]</scope>
</reference>
<comment type="caution">
    <text evidence="7">The sequence shown here is derived from an EMBL/GenBank/DDBJ whole genome shotgun (WGS) entry which is preliminary data.</text>
</comment>
<keyword evidence="4" id="KW-0862">Zinc</keyword>
<dbReference type="GO" id="GO:0008270">
    <property type="term" value="F:zinc ion binding"/>
    <property type="evidence" value="ECO:0007669"/>
    <property type="project" value="UniProtKB-KW"/>
</dbReference>
<sequence>MFLSMPSIIWQIGLYRKVEGTEGVECKLCLENGKKKTTLSTKNSATSNLIAHLKSAHKETEFYEKYCSLENLNKKDQTGPMDKHLTINASGGLSSMDKKIINWIASTQQSFLVINHITTHHIFNFSNTLSKLHDESYYRKHALPSAYLLVKNKIKKELEDCPKLSFTTDIWSNGIESFISLTGHGIGTGFHRKSFVLSVSQFPGSHTGERIATKLREILDDWKIPKEKCFSFIRDGASNFKKAFSDEKFNPEHFSDADCAAHLLNLVVRGALDQNNNIKELLSKCREIDVITRWNGCYRMLERLSEQQSAVEEYAFRKRDSSLSLDDSWPKVQELIKILKPLDELTRLFCLPTSSIGVKYAFAKMTEPNLSKIEIGDSDVLEVRKIITNGLMEKFNAMKNYRTHMVAQYLDPRLKDKIADFPEYFRRDVFSYLDVPDRNATLDPVQIIEEPRPKKSRGLLDHFSQSLEGVSTSESGKNGGLMHEMSCYSAVNLTDVGSDPLEFWKENSAKFPILSREAMTYLSPPATSVHSEELFSTARDTYNYRRSRLRPRKAEMLIFLNRSLPMIHYKY</sequence>
<comment type="subcellular location">
    <subcellularLocation>
        <location evidence="1">Nucleus</location>
    </subcellularLocation>
</comment>